<dbReference type="STRING" id="28885.EI16_08620"/>
<evidence type="ECO:0000313" key="2">
    <source>
        <dbReference type="Proteomes" id="UP000027341"/>
    </source>
</evidence>
<organism evidence="1 2">
    <name type="scientific">Hydrogenovibrio marinus</name>
    <dbReference type="NCBI Taxonomy" id="28885"/>
    <lineage>
        <taxon>Bacteria</taxon>
        <taxon>Pseudomonadati</taxon>
        <taxon>Pseudomonadota</taxon>
        <taxon>Gammaproteobacteria</taxon>
        <taxon>Thiotrichales</taxon>
        <taxon>Piscirickettsiaceae</taxon>
        <taxon>Hydrogenovibrio</taxon>
    </lineage>
</organism>
<reference evidence="1 2" key="1">
    <citation type="submission" date="2014-04" db="EMBL/GenBank/DDBJ databases">
        <title>Draft genome sequence of Hydrogenovibrio marinus MH-110, a model organism for aerobic H2 metabolism.</title>
        <authorList>
            <person name="Cha H.J."/>
            <person name="Jo B.H."/>
            <person name="Hwang B.H."/>
        </authorList>
    </citation>
    <scope>NUCLEOTIDE SEQUENCE [LARGE SCALE GENOMIC DNA]</scope>
    <source>
        <strain evidence="1 2">MH-110</strain>
    </source>
</reference>
<comment type="caution">
    <text evidence="1">The sequence shown here is derived from an EMBL/GenBank/DDBJ whole genome shotgun (WGS) entry which is preliminary data.</text>
</comment>
<proteinExistence type="predicted"/>
<keyword evidence="2" id="KW-1185">Reference proteome</keyword>
<protein>
    <submittedName>
        <fullName evidence="1">Uncharacterized protein</fullName>
    </submittedName>
</protein>
<name>A0A066ZRA2_HYDMR</name>
<accession>A0A066ZRA2</accession>
<evidence type="ECO:0000313" key="1">
    <source>
        <dbReference type="EMBL" id="KDN96328.1"/>
    </source>
</evidence>
<dbReference type="AlphaFoldDB" id="A0A066ZRA2"/>
<sequence length="80" mass="9074">MANMFKILQIILIPNRCCRPYPVKKAMLAAALPIISVFMTEVSLIFPRDKLFIKPMEKNMSIAINELVVNCVVILKPSIK</sequence>
<gene>
    <name evidence="1" type="ORF">EI16_08620</name>
</gene>
<dbReference type="EMBL" id="JMIU01000001">
    <property type="protein sequence ID" value="KDN96328.1"/>
    <property type="molecule type" value="Genomic_DNA"/>
</dbReference>
<dbReference type="Proteomes" id="UP000027341">
    <property type="component" value="Unassembled WGS sequence"/>
</dbReference>